<dbReference type="EMBL" id="BMQV01000048">
    <property type="protein sequence ID" value="GGP66143.1"/>
    <property type="molecule type" value="Genomic_DNA"/>
</dbReference>
<name>A0ABQ2QAZ2_9GAMM</name>
<gene>
    <name evidence="1" type="ORF">GCM10009409_34310</name>
</gene>
<reference evidence="2" key="1">
    <citation type="journal article" date="2019" name="Int. J. Syst. Evol. Microbiol.">
        <title>The Global Catalogue of Microorganisms (GCM) 10K type strain sequencing project: providing services to taxonomists for standard genome sequencing and annotation.</title>
        <authorList>
            <consortium name="The Broad Institute Genomics Platform"/>
            <consortium name="The Broad Institute Genome Sequencing Center for Infectious Disease"/>
            <person name="Wu L."/>
            <person name="Ma J."/>
        </authorList>
    </citation>
    <scope>NUCLEOTIDE SEQUENCE [LARGE SCALE GENOMIC DNA]</scope>
    <source>
        <strain evidence="2">JCM 32304</strain>
    </source>
</reference>
<dbReference type="Proteomes" id="UP000654367">
    <property type="component" value="Unassembled WGS sequence"/>
</dbReference>
<evidence type="ECO:0000313" key="2">
    <source>
        <dbReference type="Proteomes" id="UP000654367"/>
    </source>
</evidence>
<evidence type="ECO:0008006" key="3">
    <source>
        <dbReference type="Google" id="ProtNLM"/>
    </source>
</evidence>
<dbReference type="RefSeq" id="WP_160056949.1">
    <property type="nucleotide sequence ID" value="NZ_BMQV01000048.1"/>
</dbReference>
<organism evidence="1 2">
    <name type="scientific">Shewanella saliphila</name>
    <dbReference type="NCBI Taxonomy" id="2282698"/>
    <lineage>
        <taxon>Bacteria</taxon>
        <taxon>Pseudomonadati</taxon>
        <taxon>Pseudomonadota</taxon>
        <taxon>Gammaproteobacteria</taxon>
        <taxon>Alteromonadales</taxon>
        <taxon>Shewanellaceae</taxon>
        <taxon>Shewanella</taxon>
    </lineage>
</organism>
<dbReference type="Pfam" id="PF20098">
    <property type="entry name" value="DUF6488"/>
    <property type="match status" value="1"/>
</dbReference>
<protein>
    <recommendedName>
        <fullName evidence="3">PepSY domain-containing protein</fullName>
    </recommendedName>
</protein>
<comment type="caution">
    <text evidence="1">The sequence shown here is derived from an EMBL/GenBank/DDBJ whole genome shotgun (WGS) entry which is preliminary data.</text>
</comment>
<sequence>MRYLFSFIVIVISFNCNYSFAHPDRMKSMIHKRHSHLNEEKITNIVIKKIHKMILEDFGYDAGKLKFSWGTIKNEDVNIISVNDGVYVVSATNSHDNKTLYFRVDKYGDVIAVTEHNLF</sequence>
<proteinExistence type="predicted"/>
<dbReference type="InterPro" id="IPR045503">
    <property type="entry name" value="DUF6488"/>
</dbReference>
<keyword evidence="2" id="KW-1185">Reference proteome</keyword>
<evidence type="ECO:0000313" key="1">
    <source>
        <dbReference type="EMBL" id="GGP66143.1"/>
    </source>
</evidence>
<accession>A0ABQ2QAZ2</accession>